<keyword evidence="3" id="KW-1185">Reference proteome</keyword>
<feature type="region of interest" description="Disordered" evidence="1">
    <location>
        <begin position="201"/>
        <end position="255"/>
    </location>
</feature>
<protein>
    <submittedName>
        <fullName evidence="2">Uncharacterized protein</fullName>
    </submittedName>
</protein>
<name>A0A8H6F915_9LECA</name>
<dbReference type="RefSeq" id="XP_037148529.1">
    <property type="nucleotide sequence ID" value="XM_037295831.1"/>
</dbReference>
<dbReference type="AlphaFoldDB" id="A0A8H6F915"/>
<feature type="region of interest" description="Disordered" evidence="1">
    <location>
        <begin position="271"/>
        <end position="299"/>
    </location>
</feature>
<comment type="caution">
    <text evidence="2">The sequence shown here is derived from an EMBL/GenBank/DDBJ whole genome shotgun (WGS) entry which is preliminary data.</text>
</comment>
<feature type="compositionally biased region" description="Basic and acidic residues" evidence="1">
    <location>
        <begin position="271"/>
        <end position="295"/>
    </location>
</feature>
<feature type="compositionally biased region" description="Basic and acidic residues" evidence="1">
    <location>
        <begin position="225"/>
        <end position="238"/>
    </location>
</feature>
<gene>
    <name evidence="2" type="ORF">HO133_004919</name>
</gene>
<organism evidence="2 3">
    <name type="scientific">Letharia lupina</name>
    <dbReference type="NCBI Taxonomy" id="560253"/>
    <lineage>
        <taxon>Eukaryota</taxon>
        <taxon>Fungi</taxon>
        <taxon>Dikarya</taxon>
        <taxon>Ascomycota</taxon>
        <taxon>Pezizomycotina</taxon>
        <taxon>Lecanoromycetes</taxon>
        <taxon>OSLEUM clade</taxon>
        <taxon>Lecanoromycetidae</taxon>
        <taxon>Lecanorales</taxon>
        <taxon>Lecanorineae</taxon>
        <taxon>Parmeliaceae</taxon>
        <taxon>Letharia</taxon>
    </lineage>
</organism>
<evidence type="ECO:0000313" key="3">
    <source>
        <dbReference type="Proteomes" id="UP000593566"/>
    </source>
</evidence>
<proteinExistence type="predicted"/>
<sequence>MKGKEELKVILEAQLPKSYQSTKASVEDEQQGMQPHQMSCKQIAKGQNANNGSTESSKTGAQPGTQPLSLQNPPPPPSPARPTHHTHPAAPPRGSCASPEYAALFVAWPFRAPSRGQTPMPASVTSLIDKLPTTGERIAAKRLWNRSLPVAANVGIVEYNRVDGGKFREKVAERVGEGWCRKVEELARGLNEAAGIIRGEEKSGGVEEGKVLQEGSMKGVGSEMKTSELPKGEGKEPEMINPDGTGGKSQESETNTLDHLAESAKLVVRTEEGWKTKDAKSSLRESQEPQPKPDDETTEAAMSLLTLSSTPAFSATADASALAASNPLSALWYLISRFFSSGPSAASYFFVALEAAIRHDSATVHALHIPAPPAFWTDAADWRVPKVGMTLLLTLAASDKAMFDAFARFSKSLGRPAPSVESMRTGRNSASLRKAVLRAKADAADKRRTTVLGVDLRDVRYGALCERHGKGVAEHFATFARMFVLGVCPAGAKLWLVGGPWGETATVWESNVKVGAGVGTWEEMDEFVRAFEGFAVSNGQWNSKRFKWFHRCFAVDLKQFDLQIDEAEKKKRGKEEMEVKGVKRLLNEIEAWVEIYRIEDVKMADVGKFTWL</sequence>
<feature type="region of interest" description="Disordered" evidence="1">
    <location>
        <begin position="1"/>
        <end position="95"/>
    </location>
</feature>
<evidence type="ECO:0000313" key="2">
    <source>
        <dbReference type="EMBL" id="KAF6219094.1"/>
    </source>
</evidence>
<dbReference type="EMBL" id="JACCJB010000020">
    <property type="protein sequence ID" value="KAF6219094.1"/>
    <property type="molecule type" value="Genomic_DNA"/>
</dbReference>
<dbReference type="GeneID" id="59333325"/>
<accession>A0A8H6F915</accession>
<evidence type="ECO:0000256" key="1">
    <source>
        <dbReference type="SAM" id="MobiDB-lite"/>
    </source>
</evidence>
<reference evidence="2 3" key="1">
    <citation type="journal article" date="2020" name="Genomics">
        <title>Complete, high-quality genomes from long-read metagenomic sequencing of two wolf lichen thalli reveals enigmatic genome architecture.</title>
        <authorList>
            <person name="McKenzie S.K."/>
            <person name="Walston R.F."/>
            <person name="Allen J.L."/>
        </authorList>
    </citation>
    <scope>NUCLEOTIDE SEQUENCE [LARGE SCALE GENOMIC DNA]</scope>
    <source>
        <strain evidence="2">WasteWater1</strain>
    </source>
</reference>
<feature type="compositionally biased region" description="Basic and acidic residues" evidence="1">
    <location>
        <begin position="201"/>
        <end position="211"/>
    </location>
</feature>
<dbReference type="Proteomes" id="UP000593566">
    <property type="component" value="Unassembled WGS sequence"/>
</dbReference>
<feature type="compositionally biased region" description="Polar residues" evidence="1">
    <location>
        <begin position="31"/>
        <end position="71"/>
    </location>
</feature>